<protein>
    <submittedName>
        <fullName evidence="1">Uncharacterized protein</fullName>
    </submittedName>
</protein>
<organism evidence="1 2">
    <name type="scientific">Actinokineospora soli</name>
    <dbReference type="NCBI Taxonomy" id="1048753"/>
    <lineage>
        <taxon>Bacteria</taxon>
        <taxon>Bacillati</taxon>
        <taxon>Actinomycetota</taxon>
        <taxon>Actinomycetes</taxon>
        <taxon>Pseudonocardiales</taxon>
        <taxon>Pseudonocardiaceae</taxon>
        <taxon>Actinokineospora</taxon>
    </lineage>
</organism>
<dbReference type="EMBL" id="JBHTEY010000004">
    <property type="protein sequence ID" value="MFC7616818.1"/>
    <property type="molecule type" value="Genomic_DNA"/>
</dbReference>
<dbReference type="Proteomes" id="UP001596512">
    <property type="component" value="Unassembled WGS sequence"/>
</dbReference>
<evidence type="ECO:0000313" key="1">
    <source>
        <dbReference type="EMBL" id="MFC7616818.1"/>
    </source>
</evidence>
<name>A0ABW2TWI4_9PSEU</name>
<keyword evidence="2" id="KW-1185">Reference proteome</keyword>
<evidence type="ECO:0000313" key="2">
    <source>
        <dbReference type="Proteomes" id="UP001596512"/>
    </source>
</evidence>
<gene>
    <name evidence="1" type="ORF">ACFQV2_28565</name>
</gene>
<comment type="caution">
    <text evidence="1">The sequence shown here is derived from an EMBL/GenBank/DDBJ whole genome shotgun (WGS) entry which is preliminary data.</text>
</comment>
<accession>A0ABW2TWI4</accession>
<reference evidence="2" key="1">
    <citation type="journal article" date="2019" name="Int. J. Syst. Evol. Microbiol.">
        <title>The Global Catalogue of Microorganisms (GCM) 10K type strain sequencing project: providing services to taxonomists for standard genome sequencing and annotation.</title>
        <authorList>
            <consortium name="The Broad Institute Genomics Platform"/>
            <consortium name="The Broad Institute Genome Sequencing Center for Infectious Disease"/>
            <person name="Wu L."/>
            <person name="Ma J."/>
        </authorList>
    </citation>
    <scope>NUCLEOTIDE SEQUENCE [LARGE SCALE GENOMIC DNA]</scope>
    <source>
        <strain evidence="2">JCM 17695</strain>
    </source>
</reference>
<sequence>MRLGQLGRVVLDEPADEVHPLAADAVHLLQQPLDLVLVDDVAGLVADAREERVEVVRFVVVGGAQQFVPLARLVLLQRERRHQLGQLRVHGGAPLS</sequence>
<proteinExistence type="predicted"/>